<dbReference type="OrthoDB" id="2454885at2"/>
<gene>
    <name evidence="1" type="ORF">DEX24_14840</name>
</gene>
<dbReference type="AlphaFoldDB" id="A0A2U3AID0"/>
<evidence type="ECO:0000313" key="2">
    <source>
        <dbReference type="Proteomes" id="UP000245938"/>
    </source>
</evidence>
<dbReference type="Proteomes" id="UP000245938">
    <property type="component" value="Unassembled WGS sequence"/>
</dbReference>
<comment type="caution">
    <text evidence="1">The sequence shown here is derived from an EMBL/GenBank/DDBJ whole genome shotgun (WGS) entry which is preliminary data.</text>
</comment>
<keyword evidence="2" id="KW-1185">Reference proteome</keyword>
<accession>A0A2U3AID0</accession>
<dbReference type="RefSeq" id="WP_109307197.1">
    <property type="nucleotide sequence ID" value="NZ_BJUF01000099.1"/>
</dbReference>
<name>A0A2U3AID0_9BACL</name>
<dbReference type="EMBL" id="QFVR01000026">
    <property type="protein sequence ID" value="PWI24211.1"/>
    <property type="molecule type" value="Genomic_DNA"/>
</dbReference>
<reference evidence="1 2" key="1">
    <citation type="submission" date="2018-05" db="EMBL/GenBank/DDBJ databases">
        <title>Kurthia sibirica genome sequence.</title>
        <authorList>
            <person name="Maclea K.S."/>
            <person name="Goen A.E."/>
        </authorList>
    </citation>
    <scope>NUCLEOTIDE SEQUENCE [LARGE SCALE GENOMIC DNA]</scope>
    <source>
        <strain evidence="1 2">ATCC 49154</strain>
    </source>
</reference>
<proteinExistence type="predicted"/>
<organism evidence="1 2">
    <name type="scientific">Kurthia sibirica</name>
    <dbReference type="NCBI Taxonomy" id="202750"/>
    <lineage>
        <taxon>Bacteria</taxon>
        <taxon>Bacillati</taxon>
        <taxon>Bacillota</taxon>
        <taxon>Bacilli</taxon>
        <taxon>Bacillales</taxon>
        <taxon>Caryophanaceae</taxon>
        <taxon>Kurthia</taxon>
    </lineage>
</organism>
<sequence length="106" mass="11730">MEITIVAHVQTENQNEVVVDLAISELIDYNLARDFQVKTILRNLGHTNVAPVPTDNIDVFTATSLFEGQEVASKILFRKALRAGNIGSKSGDSFFELNELINVVNK</sequence>
<protein>
    <submittedName>
        <fullName evidence="1">Uncharacterized protein</fullName>
    </submittedName>
</protein>
<evidence type="ECO:0000313" key="1">
    <source>
        <dbReference type="EMBL" id="PWI24211.1"/>
    </source>
</evidence>